<proteinExistence type="predicted"/>
<dbReference type="KEGG" id="tdf:H9L22_16255"/>
<protein>
    <recommendedName>
        <fullName evidence="3">FHA domain-containing protein</fullName>
    </recommendedName>
</protein>
<name>A0A7H0H566_9ACTN</name>
<dbReference type="RefSeq" id="WP_187720811.1">
    <property type="nucleotide sequence ID" value="NZ_BAABBL010000005.1"/>
</dbReference>
<sequence length="194" mass="21127">MSMQVEIAGEAHLLQPGRVFTMGRTGDLIIDETPYLHRDFLTLHHSEGFWWLTNVGSRDSVLLTDPGNVSRSELGPGGTLPLLIPHTVVRFAAGPYSYELNLTLESAPVEIVVAPRVTEVSGAGMSGASFTESQLLAMLAVAEPLLKRVGTGVWAVPTAAQAARRLGWTQTRFNRLFGLERGVRCVDRRRSGAF</sequence>
<evidence type="ECO:0000313" key="2">
    <source>
        <dbReference type="Proteomes" id="UP000516117"/>
    </source>
</evidence>
<dbReference type="AlphaFoldDB" id="A0A7H0H566"/>
<reference evidence="1 2" key="1">
    <citation type="submission" date="2020-08" db="EMBL/GenBank/DDBJ databases">
        <title>Genome sequence of Tessaracoccus defluvii JCM 17540T.</title>
        <authorList>
            <person name="Hyun D.-W."/>
            <person name="Bae J.-W."/>
        </authorList>
    </citation>
    <scope>NUCLEOTIDE SEQUENCE [LARGE SCALE GENOMIC DNA]</scope>
    <source>
        <strain evidence="1 2">JCM 17540</strain>
    </source>
</reference>
<dbReference type="Proteomes" id="UP000516117">
    <property type="component" value="Chromosome"/>
</dbReference>
<evidence type="ECO:0000313" key="1">
    <source>
        <dbReference type="EMBL" id="QNP55682.1"/>
    </source>
</evidence>
<evidence type="ECO:0008006" key="3">
    <source>
        <dbReference type="Google" id="ProtNLM"/>
    </source>
</evidence>
<accession>A0A7H0H566</accession>
<dbReference type="EMBL" id="CP060789">
    <property type="protein sequence ID" value="QNP55682.1"/>
    <property type="molecule type" value="Genomic_DNA"/>
</dbReference>
<organism evidence="1 2">
    <name type="scientific">Tessaracoccus defluvii</name>
    <dbReference type="NCBI Taxonomy" id="1285901"/>
    <lineage>
        <taxon>Bacteria</taxon>
        <taxon>Bacillati</taxon>
        <taxon>Actinomycetota</taxon>
        <taxon>Actinomycetes</taxon>
        <taxon>Propionibacteriales</taxon>
        <taxon>Propionibacteriaceae</taxon>
        <taxon>Tessaracoccus</taxon>
    </lineage>
</organism>
<keyword evidence="2" id="KW-1185">Reference proteome</keyword>
<gene>
    <name evidence="1" type="ORF">H9L22_16255</name>
</gene>